<feature type="region of interest" description="Disordered" evidence="1">
    <location>
        <begin position="32"/>
        <end position="66"/>
    </location>
</feature>
<keyword evidence="2" id="KW-0812">Transmembrane</keyword>
<keyword evidence="2" id="KW-1133">Transmembrane helix</keyword>
<accession>A0AA39IIU6</accession>
<dbReference type="EMBL" id="JAUCMV010000001">
    <property type="protein sequence ID" value="KAK0423972.1"/>
    <property type="molecule type" value="Genomic_DNA"/>
</dbReference>
<evidence type="ECO:0000256" key="2">
    <source>
        <dbReference type="SAM" id="Phobius"/>
    </source>
</evidence>
<name>A0AA39IIU6_9BILA</name>
<gene>
    <name evidence="3" type="ORF">QR680_008437</name>
</gene>
<proteinExistence type="predicted"/>
<evidence type="ECO:0000313" key="4">
    <source>
        <dbReference type="Proteomes" id="UP001175271"/>
    </source>
</evidence>
<sequence>MSVSFIAAFQGALLAVFVSFAVFLCGRKKKEPMNNSTLDFSGHRVPAAAENTPSADKGKDTNAKVE</sequence>
<feature type="transmembrane region" description="Helical" evidence="2">
    <location>
        <begin position="6"/>
        <end position="26"/>
    </location>
</feature>
<keyword evidence="4" id="KW-1185">Reference proteome</keyword>
<protein>
    <submittedName>
        <fullName evidence="3">Uncharacterized protein</fullName>
    </submittedName>
</protein>
<evidence type="ECO:0000313" key="3">
    <source>
        <dbReference type="EMBL" id="KAK0423972.1"/>
    </source>
</evidence>
<dbReference type="AlphaFoldDB" id="A0AA39IIU6"/>
<keyword evidence="2" id="KW-0472">Membrane</keyword>
<evidence type="ECO:0000256" key="1">
    <source>
        <dbReference type="SAM" id="MobiDB-lite"/>
    </source>
</evidence>
<organism evidence="3 4">
    <name type="scientific">Steinernema hermaphroditum</name>
    <dbReference type="NCBI Taxonomy" id="289476"/>
    <lineage>
        <taxon>Eukaryota</taxon>
        <taxon>Metazoa</taxon>
        <taxon>Ecdysozoa</taxon>
        <taxon>Nematoda</taxon>
        <taxon>Chromadorea</taxon>
        <taxon>Rhabditida</taxon>
        <taxon>Tylenchina</taxon>
        <taxon>Panagrolaimomorpha</taxon>
        <taxon>Strongyloidoidea</taxon>
        <taxon>Steinernematidae</taxon>
        <taxon>Steinernema</taxon>
    </lineage>
</organism>
<dbReference type="Proteomes" id="UP001175271">
    <property type="component" value="Unassembled WGS sequence"/>
</dbReference>
<feature type="compositionally biased region" description="Basic and acidic residues" evidence="1">
    <location>
        <begin position="56"/>
        <end position="66"/>
    </location>
</feature>
<comment type="caution">
    <text evidence="3">The sequence shown here is derived from an EMBL/GenBank/DDBJ whole genome shotgun (WGS) entry which is preliminary data.</text>
</comment>
<reference evidence="3" key="1">
    <citation type="submission" date="2023-06" db="EMBL/GenBank/DDBJ databases">
        <title>Genomic analysis of the entomopathogenic nematode Steinernema hermaphroditum.</title>
        <authorList>
            <person name="Schwarz E.M."/>
            <person name="Heppert J.K."/>
            <person name="Baniya A."/>
            <person name="Schwartz H.T."/>
            <person name="Tan C.-H."/>
            <person name="Antoshechkin I."/>
            <person name="Sternberg P.W."/>
            <person name="Goodrich-Blair H."/>
            <person name="Dillman A.R."/>
        </authorList>
    </citation>
    <scope>NUCLEOTIDE SEQUENCE</scope>
    <source>
        <strain evidence="3">PS9179</strain>
        <tissue evidence="3">Whole animal</tissue>
    </source>
</reference>